<dbReference type="EC" id="2.7.13.3" evidence="3"/>
<dbReference type="Gene3D" id="1.10.287.130">
    <property type="match status" value="1"/>
</dbReference>
<evidence type="ECO:0000256" key="10">
    <source>
        <dbReference type="SAM" id="Phobius"/>
    </source>
</evidence>
<dbReference type="CDD" id="cd06225">
    <property type="entry name" value="HAMP"/>
    <property type="match status" value="1"/>
</dbReference>
<evidence type="ECO:0000259" key="12">
    <source>
        <dbReference type="PROSITE" id="PS50885"/>
    </source>
</evidence>
<organism evidence="13 16">
    <name type="scientific">Rhodanobacter hydrolyticus</name>
    <dbReference type="NCBI Taxonomy" id="2250595"/>
    <lineage>
        <taxon>Bacteria</taxon>
        <taxon>Pseudomonadati</taxon>
        <taxon>Pseudomonadota</taxon>
        <taxon>Gammaproteobacteria</taxon>
        <taxon>Lysobacterales</taxon>
        <taxon>Rhodanobacteraceae</taxon>
        <taxon>Rhodanobacter</taxon>
    </lineage>
</organism>
<evidence type="ECO:0000256" key="5">
    <source>
        <dbReference type="ARBA" id="ARBA00022553"/>
    </source>
</evidence>
<evidence type="ECO:0000256" key="7">
    <source>
        <dbReference type="ARBA" id="ARBA00022741"/>
    </source>
</evidence>
<dbReference type="PRINTS" id="PR00344">
    <property type="entry name" value="BCTRLSENSOR"/>
</dbReference>
<evidence type="ECO:0000313" key="13">
    <source>
        <dbReference type="EMBL" id="MFK2875536.1"/>
    </source>
</evidence>
<dbReference type="InterPro" id="IPR003661">
    <property type="entry name" value="HisK_dim/P_dom"/>
</dbReference>
<dbReference type="SMART" id="SM00304">
    <property type="entry name" value="HAMP"/>
    <property type="match status" value="1"/>
</dbReference>
<keyword evidence="10" id="KW-1133">Transmembrane helix</keyword>
<evidence type="ECO:0000256" key="1">
    <source>
        <dbReference type="ARBA" id="ARBA00000085"/>
    </source>
</evidence>
<comment type="caution">
    <text evidence="13">The sequence shown here is derived from an EMBL/GenBank/DDBJ whole genome shotgun (WGS) entry which is preliminary data.</text>
</comment>
<keyword evidence="6" id="KW-0808">Transferase</keyword>
<dbReference type="InterPro" id="IPR036890">
    <property type="entry name" value="HATPase_C_sf"/>
</dbReference>
<dbReference type="InterPro" id="IPR005467">
    <property type="entry name" value="His_kinase_dom"/>
</dbReference>
<evidence type="ECO:0000259" key="11">
    <source>
        <dbReference type="PROSITE" id="PS50109"/>
    </source>
</evidence>
<evidence type="ECO:0000256" key="8">
    <source>
        <dbReference type="ARBA" id="ARBA00022777"/>
    </source>
</evidence>
<dbReference type="InterPro" id="IPR003594">
    <property type="entry name" value="HATPase_dom"/>
</dbReference>
<evidence type="ECO:0000256" key="2">
    <source>
        <dbReference type="ARBA" id="ARBA00004651"/>
    </source>
</evidence>
<dbReference type="InterPro" id="IPR036097">
    <property type="entry name" value="HisK_dim/P_sf"/>
</dbReference>
<dbReference type="CDD" id="cd00082">
    <property type="entry name" value="HisKA"/>
    <property type="match status" value="1"/>
</dbReference>
<evidence type="ECO:0000256" key="9">
    <source>
        <dbReference type="ARBA" id="ARBA00022840"/>
    </source>
</evidence>
<gene>
    <name evidence="13" type="ORF">ISP25_00370</name>
    <name evidence="14" type="ORF">ISP25_02730</name>
    <name evidence="15" type="ORF">ISP25_20990</name>
</gene>
<keyword evidence="10" id="KW-0472">Membrane</keyword>
<evidence type="ECO:0000256" key="3">
    <source>
        <dbReference type="ARBA" id="ARBA00012438"/>
    </source>
</evidence>
<keyword evidence="8" id="KW-0418">Kinase</keyword>
<evidence type="ECO:0000313" key="14">
    <source>
        <dbReference type="EMBL" id="MFK2875989.1"/>
    </source>
</evidence>
<name>A0ABW8J3B5_9GAMM</name>
<protein>
    <recommendedName>
        <fullName evidence="3">histidine kinase</fullName>
        <ecNumber evidence="3">2.7.13.3</ecNumber>
    </recommendedName>
</protein>
<dbReference type="SUPFAM" id="SSF55874">
    <property type="entry name" value="ATPase domain of HSP90 chaperone/DNA topoisomerase II/histidine kinase"/>
    <property type="match status" value="1"/>
</dbReference>
<dbReference type="Pfam" id="PF02518">
    <property type="entry name" value="HATPase_c"/>
    <property type="match status" value="1"/>
</dbReference>
<dbReference type="Gene3D" id="6.10.340.10">
    <property type="match status" value="1"/>
</dbReference>
<dbReference type="EMBL" id="JADIKK010000007">
    <property type="protein sequence ID" value="MFK2875536.1"/>
    <property type="molecule type" value="Genomic_DNA"/>
</dbReference>
<dbReference type="SUPFAM" id="SSF158472">
    <property type="entry name" value="HAMP domain-like"/>
    <property type="match status" value="1"/>
</dbReference>
<evidence type="ECO:0000256" key="6">
    <source>
        <dbReference type="ARBA" id="ARBA00022679"/>
    </source>
</evidence>
<feature type="transmembrane region" description="Helical" evidence="10">
    <location>
        <begin position="192"/>
        <end position="212"/>
    </location>
</feature>
<keyword evidence="5" id="KW-0597">Phosphoprotein</keyword>
<dbReference type="InterPro" id="IPR003660">
    <property type="entry name" value="HAMP_dom"/>
</dbReference>
<dbReference type="EMBL" id="JADIKK010000008">
    <property type="protein sequence ID" value="MFK2879555.1"/>
    <property type="molecule type" value="Genomic_DNA"/>
</dbReference>
<dbReference type="InterPro" id="IPR004358">
    <property type="entry name" value="Sig_transdc_His_kin-like_C"/>
</dbReference>
<dbReference type="Proteomes" id="UP001620339">
    <property type="component" value="Unassembled WGS sequence"/>
</dbReference>
<keyword evidence="7" id="KW-0547">Nucleotide-binding</keyword>
<dbReference type="SUPFAM" id="SSF47384">
    <property type="entry name" value="Homodimeric domain of signal transducing histidine kinase"/>
    <property type="match status" value="1"/>
</dbReference>
<comment type="catalytic activity">
    <reaction evidence="1">
        <text>ATP + protein L-histidine = ADP + protein N-phospho-L-histidine.</text>
        <dbReference type="EC" id="2.7.13.3"/>
    </reaction>
</comment>
<feature type="transmembrane region" description="Helical" evidence="10">
    <location>
        <begin position="28"/>
        <end position="48"/>
    </location>
</feature>
<dbReference type="SMART" id="SM00387">
    <property type="entry name" value="HATPase_c"/>
    <property type="match status" value="1"/>
</dbReference>
<feature type="domain" description="HAMP" evidence="12">
    <location>
        <begin position="212"/>
        <end position="264"/>
    </location>
</feature>
<evidence type="ECO:0000313" key="16">
    <source>
        <dbReference type="Proteomes" id="UP001620339"/>
    </source>
</evidence>
<dbReference type="Gene3D" id="3.30.565.10">
    <property type="entry name" value="Histidine kinase-like ATPase, C-terminal domain"/>
    <property type="match status" value="1"/>
</dbReference>
<dbReference type="InterPro" id="IPR050980">
    <property type="entry name" value="2C_sensor_his_kinase"/>
</dbReference>
<dbReference type="Pfam" id="PF00512">
    <property type="entry name" value="HisKA"/>
    <property type="match status" value="1"/>
</dbReference>
<keyword evidence="9" id="KW-0067">ATP-binding</keyword>
<keyword evidence="10" id="KW-0812">Transmembrane</keyword>
<proteinExistence type="predicted"/>
<dbReference type="EMBL" id="JADIKK010000008">
    <property type="protein sequence ID" value="MFK2875989.1"/>
    <property type="molecule type" value="Genomic_DNA"/>
</dbReference>
<dbReference type="PANTHER" id="PTHR44936:SF10">
    <property type="entry name" value="SENSOR PROTEIN RSTB"/>
    <property type="match status" value="1"/>
</dbReference>
<keyword evidence="4" id="KW-1003">Cell membrane</keyword>
<accession>A0ABW8J3B5</accession>
<sequence>MPWIALSQLTCLLAASDFAPLKLSIGHRLFFTVWLTMLSLGALGIELARWKLLDNFSGGLPDTDTRFLDSLGTSLQARYQVHQDWSFLPADAAQRKAWLSDAYAHSLETAALFQAKSDAAGVVHRLGLVDRQGNYLAGVLANPMTVALVSPDRIAHPLIVDGERIGSLVVAQPQNPDDALAVAFLIDQQNHLLFVGMAGLLLSAMIAALFAAHLRRPIARLAAGARQLEQARFDTRIDLRRNDELGELASAFNHLATRLEDAERARRQWIAETSHELRTPLAVLRAQVESLQDRVRAVTPESLALMERQVRSLGKLVDDLYELARADIGQTAYDMAPHDAWLLMREVFDDFADRFHAAGLGAEIGEAPAHSLVICDADRLRQVAANLFENSARYTAAGGHVVLAGTASADEVRMTIDDSAPGIPGSSLDRLGERFFRMDASRSRASGGSGLGLALGRQILAAHGGRLEFAPSPLGGLRATIILKLHGA</sequence>
<evidence type="ECO:0000256" key="4">
    <source>
        <dbReference type="ARBA" id="ARBA00022475"/>
    </source>
</evidence>
<dbReference type="SMART" id="SM00388">
    <property type="entry name" value="HisKA"/>
    <property type="match status" value="1"/>
</dbReference>
<keyword evidence="16" id="KW-1185">Reference proteome</keyword>
<reference evidence="13 16" key="1">
    <citation type="submission" date="2020-10" db="EMBL/GenBank/DDBJ databases">
        <title>Phylogeny of dyella-like bacteria.</title>
        <authorList>
            <person name="Fu J."/>
        </authorList>
    </citation>
    <scope>NUCLEOTIDE SEQUENCE [LARGE SCALE GENOMIC DNA]</scope>
    <source>
        <strain evidence="13 16">KACC 19113</strain>
    </source>
</reference>
<feature type="domain" description="Histidine kinase" evidence="11">
    <location>
        <begin position="272"/>
        <end position="487"/>
    </location>
</feature>
<evidence type="ECO:0000313" key="15">
    <source>
        <dbReference type="EMBL" id="MFK2879555.1"/>
    </source>
</evidence>
<dbReference type="Pfam" id="PF00672">
    <property type="entry name" value="HAMP"/>
    <property type="match status" value="1"/>
</dbReference>
<dbReference type="PROSITE" id="PS50109">
    <property type="entry name" value="HIS_KIN"/>
    <property type="match status" value="1"/>
</dbReference>
<comment type="subcellular location">
    <subcellularLocation>
        <location evidence="2">Cell membrane</location>
        <topology evidence="2">Multi-pass membrane protein</topology>
    </subcellularLocation>
</comment>
<dbReference type="PANTHER" id="PTHR44936">
    <property type="entry name" value="SENSOR PROTEIN CREC"/>
    <property type="match status" value="1"/>
</dbReference>
<dbReference type="PROSITE" id="PS50885">
    <property type="entry name" value="HAMP"/>
    <property type="match status" value="1"/>
</dbReference>